<sequence>MAFIESRRRLLAGIPVQKVCQKLQGYLTQEEIKDICSDSSETRMTKLLYILCKKPQKYQEWYLDLLVALQDLDYSAIAEGLESKTDLKVRIGRVWLKFIKIGNPGDVMKRMMNRGILNSDEIRTLNVIKYKEQKMSSLGDVLGKKDGRNLPLISRCLLEEGHRSVAEELLHSSREELDEYSAGS</sequence>
<evidence type="ECO:0000313" key="2">
    <source>
        <dbReference type="Proteomes" id="UP000677054"/>
    </source>
</evidence>
<dbReference type="AlphaFoldDB" id="A0A7R9ACL2"/>
<dbReference type="InterPro" id="IPR011029">
    <property type="entry name" value="DEATH-like_dom_sf"/>
</dbReference>
<evidence type="ECO:0000313" key="1">
    <source>
        <dbReference type="EMBL" id="CAD7251679.1"/>
    </source>
</evidence>
<feature type="non-terminal residue" evidence="1">
    <location>
        <position position="184"/>
    </location>
</feature>
<proteinExistence type="predicted"/>
<name>A0A7R9ACL2_9CRUS</name>
<protein>
    <submittedName>
        <fullName evidence="1">Uncharacterized protein</fullName>
    </submittedName>
</protein>
<organism evidence="1">
    <name type="scientific">Darwinula stevensoni</name>
    <dbReference type="NCBI Taxonomy" id="69355"/>
    <lineage>
        <taxon>Eukaryota</taxon>
        <taxon>Metazoa</taxon>
        <taxon>Ecdysozoa</taxon>
        <taxon>Arthropoda</taxon>
        <taxon>Crustacea</taxon>
        <taxon>Oligostraca</taxon>
        <taxon>Ostracoda</taxon>
        <taxon>Podocopa</taxon>
        <taxon>Podocopida</taxon>
        <taxon>Darwinulocopina</taxon>
        <taxon>Darwinuloidea</taxon>
        <taxon>Darwinulidae</taxon>
        <taxon>Darwinula</taxon>
    </lineage>
</organism>
<accession>A0A7R9ACL2</accession>
<keyword evidence="2" id="KW-1185">Reference proteome</keyword>
<dbReference type="EMBL" id="CAJPEV010003729">
    <property type="protein sequence ID" value="CAG0900421.1"/>
    <property type="molecule type" value="Genomic_DNA"/>
</dbReference>
<reference evidence="1" key="1">
    <citation type="submission" date="2020-11" db="EMBL/GenBank/DDBJ databases">
        <authorList>
            <person name="Tran Van P."/>
        </authorList>
    </citation>
    <scope>NUCLEOTIDE SEQUENCE</scope>
</reference>
<dbReference type="Proteomes" id="UP000677054">
    <property type="component" value="Unassembled WGS sequence"/>
</dbReference>
<gene>
    <name evidence="1" type="ORF">DSTB1V02_LOCUS11441</name>
</gene>
<dbReference type="EMBL" id="LR903246">
    <property type="protein sequence ID" value="CAD7251679.1"/>
    <property type="molecule type" value="Genomic_DNA"/>
</dbReference>
<dbReference type="Gene3D" id="1.10.533.10">
    <property type="entry name" value="Death Domain, Fas"/>
    <property type="match status" value="2"/>
</dbReference>